<evidence type="ECO:0000259" key="3">
    <source>
        <dbReference type="Pfam" id="PF00109"/>
    </source>
</evidence>
<reference evidence="4" key="1">
    <citation type="journal article" date="2016" name="Insect Biochem. Mol. Biol.">
        <title>Multifaceted biological insights from a draft genome sequence of the tobacco hornworm moth, Manduca sexta.</title>
        <authorList>
            <person name="Kanost M.R."/>
            <person name="Arrese E.L."/>
            <person name="Cao X."/>
            <person name="Chen Y.R."/>
            <person name="Chellapilla S."/>
            <person name="Goldsmith M.R."/>
            <person name="Grosse-Wilde E."/>
            <person name="Heckel D.G."/>
            <person name="Herndon N."/>
            <person name="Jiang H."/>
            <person name="Papanicolaou A."/>
            <person name="Qu J."/>
            <person name="Soulages J.L."/>
            <person name="Vogel H."/>
            <person name="Walters J."/>
            <person name="Waterhouse R.M."/>
            <person name="Ahn S.J."/>
            <person name="Almeida F.C."/>
            <person name="An C."/>
            <person name="Aqrawi P."/>
            <person name="Bretschneider A."/>
            <person name="Bryant W.B."/>
            <person name="Bucks S."/>
            <person name="Chao H."/>
            <person name="Chevignon G."/>
            <person name="Christen J.M."/>
            <person name="Clarke D.F."/>
            <person name="Dittmer N.T."/>
            <person name="Ferguson L.C.F."/>
            <person name="Garavelou S."/>
            <person name="Gordon K.H.J."/>
            <person name="Gunaratna R.T."/>
            <person name="Han Y."/>
            <person name="Hauser F."/>
            <person name="He Y."/>
            <person name="Heidel-Fischer H."/>
            <person name="Hirsh A."/>
            <person name="Hu Y."/>
            <person name="Jiang H."/>
            <person name="Kalra D."/>
            <person name="Klinner C."/>
            <person name="Konig C."/>
            <person name="Kovar C."/>
            <person name="Kroll A.R."/>
            <person name="Kuwar S.S."/>
            <person name="Lee S.L."/>
            <person name="Lehman R."/>
            <person name="Li K."/>
            <person name="Li Z."/>
            <person name="Liang H."/>
            <person name="Lovelace S."/>
            <person name="Lu Z."/>
            <person name="Mansfield J.H."/>
            <person name="McCulloch K.J."/>
            <person name="Mathew T."/>
            <person name="Morton B."/>
            <person name="Muzny D.M."/>
            <person name="Neunemann D."/>
            <person name="Ongeri F."/>
            <person name="Pauchet Y."/>
            <person name="Pu L.L."/>
            <person name="Pyrousis I."/>
            <person name="Rao X.J."/>
            <person name="Redding A."/>
            <person name="Roesel C."/>
            <person name="Sanchez-Gracia A."/>
            <person name="Schaack S."/>
            <person name="Shukla A."/>
            <person name="Tetreau G."/>
            <person name="Wang Y."/>
            <person name="Xiong G.H."/>
            <person name="Traut W."/>
            <person name="Walsh T.K."/>
            <person name="Worley K.C."/>
            <person name="Wu D."/>
            <person name="Wu W."/>
            <person name="Wu Y.Q."/>
            <person name="Zhang X."/>
            <person name="Zou Z."/>
            <person name="Zucker H."/>
            <person name="Briscoe A.D."/>
            <person name="Burmester T."/>
            <person name="Clem R.J."/>
            <person name="Feyereisen R."/>
            <person name="Grimmelikhuijzen C.J.P."/>
            <person name="Hamodrakas S.J."/>
            <person name="Hansson B.S."/>
            <person name="Huguet E."/>
            <person name="Jermiin L.S."/>
            <person name="Lan Q."/>
            <person name="Lehman H.K."/>
            <person name="Lorenzen M."/>
            <person name="Merzendorfer H."/>
            <person name="Michalopoulos I."/>
            <person name="Morton D.B."/>
            <person name="Muthukrishnan S."/>
            <person name="Oakeshott J.G."/>
            <person name="Palmer W."/>
            <person name="Park Y."/>
            <person name="Passarelli A.L."/>
            <person name="Rozas J."/>
            <person name="Schwartz L.M."/>
            <person name="Smith W."/>
            <person name="Southgate A."/>
            <person name="Vilcinskas A."/>
            <person name="Vogt R."/>
            <person name="Wang P."/>
            <person name="Werren J."/>
            <person name="Yu X.Q."/>
            <person name="Zhou J.J."/>
            <person name="Brown S.J."/>
            <person name="Scherer S.E."/>
            <person name="Richards S."/>
            <person name="Blissard G.W."/>
        </authorList>
    </citation>
    <scope>NUCLEOTIDE SEQUENCE</scope>
</reference>
<feature type="domain" description="Beta-ketoacyl synthase-like N-terminal" evidence="3">
    <location>
        <begin position="256"/>
        <end position="306"/>
    </location>
</feature>
<protein>
    <recommendedName>
        <fullName evidence="3">Beta-ketoacyl synthase-like N-terminal domain-containing protein</fullName>
    </recommendedName>
</protein>
<feature type="compositionally biased region" description="Basic and acidic residues" evidence="1">
    <location>
        <begin position="291"/>
        <end position="306"/>
    </location>
</feature>
<gene>
    <name evidence="4" type="ORF">O3G_MSEX012999</name>
</gene>
<dbReference type="Proteomes" id="UP000791440">
    <property type="component" value="Unassembled WGS sequence"/>
</dbReference>
<feature type="transmembrane region" description="Helical" evidence="2">
    <location>
        <begin position="43"/>
        <end position="62"/>
    </location>
</feature>
<feature type="region of interest" description="Disordered" evidence="1">
    <location>
        <begin position="291"/>
        <end position="317"/>
    </location>
</feature>
<comment type="caution">
    <text evidence="4">The sequence shown here is derived from an EMBL/GenBank/DDBJ whole genome shotgun (WGS) entry which is preliminary data.</text>
</comment>
<accession>A0A922CWE3</accession>
<dbReference type="InterPro" id="IPR014030">
    <property type="entry name" value="Ketoacyl_synth_N"/>
</dbReference>
<organism evidence="4 5">
    <name type="scientific">Manduca sexta</name>
    <name type="common">Tobacco hawkmoth</name>
    <name type="synonym">Tobacco hornworm</name>
    <dbReference type="NCBI Taxonomy" id="7130"/>
    <lineage>
        <taxon>Eukaryota</taxon>
        <taxon>Metazoa</taxon>
        <taxon>Ecdysozoa</taxon>
        <taxon>Arthropoda</taxon>
        <taxon>Hexapoda</taxon>
        <taxon>Insecta</taxon>
        <taxon>Pterygota</taxon>
        <taxon>Neoptera</taxon>
        <taxon>Endopterygota</taxon>
        <taxon>Lepidoptera</taxon>
        <taxon>Glossata</taxon>
        <taxon>Ditrysia</taxon>
        <taxon>Bombycoidea</taxon>
        <taxon>Sphingidae</taxon>
        <taxon>Sphinginae</taxon>
        <taxon>Sphingini</taxon>
        <taxon>Manduca</taxon>
    </lineage>
</organism>
<evidence type="ECO:0000313" key="4">
    <source>
        <dbReference type="EMBL" id="KAG6462005.1"/>
    </source>
</evidence>
<proteinExistence type="predicted"/>
<dbReference type="Pfam" id="PF00109">
    <property type="entry name" value="ketoacyl-synt"/>
    <property type="match status" value="1"/>
</dbReference>
<keyword evidence="2" id="KW-1133">Transmembrane helix</keyword>
<evidence type="ECO:0000256" key="1">
    <source>
        <dbReference type="SAM" id="MobiDB-lite"/>
    </source>
</evidence>
<dbReference type="EMBL" id="JH668799">
    <property type="protein sequence ID" value="KAG6462005.1"/>
    <property type="molecule type" value="Genomic_DNA"/>
</dbReference>
<dbReference type="AlphaFoldDB" id="A0A922CWE3"/>
<reference evidence="4" key="2">
    <citation type="submission" date="2020-12" db="EMBL/GenBank/DDBJ databases">
        <authorList>
            <person name="Kanost M."/>
        </authorList>
    </citation>
    <scope>NUCLEOTIDE SEQUENCE</scope>
</reference>
<keyword evidence="2" id="KW-0812">Transmembrane</keyword>
<evidence type="ECO:0000256" key="2">
    <source>
        <dbReference type="SAM" id="Phobius"/>
    </source>
</evidence>
<sequence>MRKQAKNIVQDSFREVETFGVIIHSSQPILSQSLTPRTIWDVLAIRTLLSTLTIIIMAGFFYKCRKKRTCKVYSVHILTRVILYHLYPHASLPKGPGAALEGGESGNRPGRRAYRGLARGTLEDFFYDLTKQTVKTGPRCCGNVALRVATPLSHPFNRAQHRRRITRPTRSVRSPRSPAFTSLLSVWCLRRVALACPCKGEAGLCGGRPVRKCQGGAGVGQTCTDAGWCLLQTDTRATRMPSAVLNGSRGSHSPDDIVLTGLSGRLPESDNIEEFARQLFDGVDLVTADDRRWTPADKGDPTRDATRSPQLLHTERSTQYRSARSTSLNTWSVRLMLCHSEGALNTGPNLSSLAPVGVTGYVGVRECSLLSARNGIAKLTPIYVIRIRSLQVLDSNNTIVRREVTKSDQRGALTLIVNLRAVEVPAQSLSTAKVADDAKAPKT</sequence>
<evidence type="ECO:0000313" key="5">
    <source>
        <dbReference type="Proteomes" id="UP000791440"/>
    </source>
</evidence>
<keyword evidence="5" id="KW-1185">Reference proteome</keyword>
<keyword evidence="2" id="KW-0472">Membrane</keyword>
<name>A0A922CWE3_MANSE</name>